<name>A0A2H1FC69_9ARCH</name>
<dbReference type="AlphaFoldDB" id="A0A2H1FC69"/>
<dbReference type="EMBL" id="LT841358">
    <property type="protein sequence ID" value="SMH70347.1"/>
    <property type="molecule type" value="Genomic_DNA"/>
</dbReference>
<accession>A0A2H1FC69</accession>
<proteinExistence type="predicted"/>
<reference evidence="2" key="1">
    <citation type="submission" date="2017-03" db="EMBL/GenBank/DDBJ databases">
        <authorList>
            <person name="Herbold C."/>
        </authorList>
    </citation>
    <scope>NUCLEOTIDE SEQUENCE [LARGE SCALE GENOMIC DNA]</scope>
</reference>
<dbReference type="RefSeq" id="WP_157926508.1">
    <property type="nucleotide sequence ID" value="NZ_LT841358.1"/>
</dbReference>
<sequence>MVIRKKRDDTKIRNVSDLPENVRRKYRSDTNLGTVLRDYGVTTKSQLKKKLRDR</sequence>
<dbReference type="Proteomes" id="UP000230607">
    <property type="component" value="Chromosome 1"/>
</dbReference>
<gene>
    <name evidence="1" type="ORF">NCS_10154</name>
</gene>
<organism evidence="1 2">
    <name type="scientific">Candidatus Nitrosotalea okcheonensis</name>
    <dbReference type="NCBI Taxonomy" id="1903276"/>
    <lineage>
        <taxon>Archaea</taxon>
        <taxon>Nitrososphaerota</taxon>
        <taxon>Nitrososphaeria</taxon>
        <taxon>Nitrosotaleales</taxon>
        <taxon>Nitrosotaleaceae</taxon>
        <taxon>Nitrosotalea</taxon>
    </lineage>
</organism>
<keyword evidence="2" id="KW-1185">Reference proteome</keyword>
<evidence type="ECO:0000313" key="1">
    <source>
        <dbReference type="EMBL" id="SMH70347.1"/>
    </source>
</evidence>
<protein>
    <submittedName>
        <fullName evidence="1">Uncharacterized protein</fullName>
    </submittedName>
</protein>
<evidence type="ECO:0000313" key="2">
    <source>
        <dbReference type="Proteomes" id="UP000230607"/>
    </source>
</evidence>